<dbReference type="InterPro" id="IPR000483">
    <property type="entry name" value="Cys-rich_flank_reg_C"/>
</dbReference>
<dbReference type="InterPro" id="IPR050333">
    <property type="entry name" value="SLRP"/>
</dbReference>
<protein>
    <submittedName>
        <fullName evidence="15">Uncharacterized protein LOC109477246</fullName>
    </submittedName>
</protein>
<dbReference type="SUPFAM" id="SSF52058">
    <property type="entry name" value="L domain-like"/>
    <property type="match status" value="4"/>
</dbReference>
<sequence length="1946" mass="216688">MHLCGVGAVMLTVLPILQLYGQTAPACPTQCTCQADGLVSCVGRQLEGVPTNISPDTRTLDLRNTGLSRIPGLSFNQVPDLEVLRLDDNKLESDTVAMFGFVGLQKLQGLFLSGNQLTHSFLLRQSYYIPRSLRNLDLSRNPLLDVRERTFYFLQNLERLYLSDCKINFLRSEAFVGLFSLHDLHLEDNLFTRVPTTAFNKVPNLRRLFMNGNPVHTLSATDLTELPNLQLLDFRMANISRIDEATFNKTPRLQTLLLTGNRNLVSVGKDIFANLTELSHLELADCAFRSAGTYILTSLKSLTTLTIDGNPFACGPSMCGFRTWLDTTDVNVLQRYDIRCASPAYLQNVPVLNASIAYLCEGERLSEYYTSLAQSAIEKCPFSCFCNTTMVECPDANLRKMPTSFPPQINKLVMRGNALTTIEKKTLEKVRYVTWLDLSANNFTSDSFDDGRLTMLPFIKYLNLSSNMLSNYLLAEQMPTSTKLEELDMSNNPLGNIRAGNFRLLGLLRKLHLNSVGMTELTSFSFMGLFSVQELHLANNRLRALPIKGFRFVGMVKKLVLRGNPLTQLTDGSFLGMPQLTYLDVRNARLLNIQHNTFKYTPYLTELLLGGNKNLSYISPVTFSAMPNVQVIDLSGCSFRSLSNDTLPRLPRLRAASLHNNPWHCDGGLCWLKKMALDRVVYLAYLHQMTCVTPRYVAGDTIRDVDNQFICPRKSQVPVVITNLIEDSIFIPQIPEVSDDNICPAECQCYKIEKRVDCSHANLRSVPAPLPPYTVHLNLANNYIKNITDTDFPNLKNIQVIDLRNNLISNQGISKGAFKGLDTVRILHFSDNKLSEIPPQLSRLAYSLRMLDLSGNTIQALEPGTFKSFRTLRDLVLSDVGLNTIKRNAFDGLKKLLILSIAYNNLTTIPEELGRLPNLAELHVRGNSIRTLERTSLRGLTSLEFLDLSDLGLRVLEPGAFENLPVLDTLVLSDNSGMYHLYTDVFRGLQSLRTLRMTDCGLRTVDRRVLSYMPALTSVVLHGNPLECSTDFCILIQWLRTRGIIVENDGEVRCTKWSQTSTEVYVINDDGFQSFCESACGECTGISTTPVPTTRPHQSTYATATLLPRTERTDDVMSTLPSVTWFSSTRAPQAPVTPSAVIKDAQTTDYPTTVHMETTPVPKPPLTITGATVQHREKTADVKKLPLHPNIDKIGSGVEKYNLPSEKEKNLHGSEKPQKSGDCKNCVPLTTASGRIPFLSTGRGVDKGRESENTPRTEKVFLASLSGNIEPSPPRPIEPADMVNNSKNKPFFSNEGFSVEGEETVLQWSDSSTTTTPTRPGPTPRPTRRRPVITVPNRRVQQTVRPTQGKHRDVPSSHTKNKQSKFTLVVEQVPTSTEKSTDHAVSSQEESSGAIPANRSSPKTSNEVIDNVSSEGGKEVPNTITPDVGTPKKRILFSDVEGDLQNNRENSNIGKIPPRGSFKQPIATTPAVVDAIPSMSTTGRKEGKSFQHLPTSAYVMTAPFSPIMPSECPTGCGCYEELVRCSDIGLTKVPRLSHPRLENYLLSNNRISRVPPNSFLWVPSLRSLHLDNCRLVDDGIVEESFSGLRHLKYLHLTKNRLTRVPTTLPRSLEYLYLDSNEITTVGGKTFQELPNLRSLYLQDNNLTSESLHPAAFASLVNLTSIYLQGNKLEKLQVIFPPSLEVLRLGHNGIKEISPKTFLYLPHLQQLFLSENTLEALPRGLFSGLLSLQHLHLANNKLVTVPADLPKGLIHLNLAGNAISAIPGSIFFRLQMLVALNLSNNNLYDDRIVDLDFGYLKHLHQLQLAGNHLTSVPGNLPKSLRYLDLKGNLLSEKTANVENLKGSVGLKYLNLAENYFREIPTPLPPSLESLHLNNNLIIKITPKVFSQTPRLKTLNLRGNMLGDGGVSRDSFFGTTNLAYLDLSDNHLNTSLQHLPSRVQYLIL</sequence>
<evidence type="ECO:0000256" key="1">
    <source>
        <dbReference type="ARBA" id="ARBA00004236"/>
    </source>
</evidence>
<evidence type="ECO:0000256" key="2">
    <source>
        <dbReference type="ARBA" id="ARBA00022475"/>
    </source>
</evidence>
<evidence type="ECO:0000259" key="13">
    <source>
        <dbReference type="SMART" id="SM00082"/>
    </source>
</evidence>
<evidence type="ECO:0000256" key="5">
    <source>
        <dbReference type="ARBA" id="ARBA00022729"/>
    </source>
</evidence>
<dbReference type="KEGG" id="bbel:109477246"/>
<dbReference type="InterPro" id="IPR003591">
    <property type="entry name" value="Leu-rich_rpt_typical-subtyp"/>
</dbReference>
<evidence type="ECO:0000313" key="14">
    <source>
        <dbReference type="Proteomes" id="UP000515135"/>
    </source>
</evidence>
<keyword evidence="9" id="KW-0325">Glycoprotein</keyword>
<evidence type="ECO:0000256" key="3">
    <source>
        <dbReference type="ARBA" id="ARBA00022614"/>
    </source>
</evidence>
<feature type="signal peptide" evidence="11">
    <location>
        <begin position="1"/>
        <end position="26"/>
    </location>
</feature>
<feature type="domain" description="LRRNT" evidence="12">
    <location>
        <begin position="1511"/>
        <end position="1544"/>
    </location>
</feature>
<dbReference type="SMART" id="SM00369">
    <property type="entry name" value="LRR_TYP"/>
    <property type="match status" value="34"/>
</dbReference>
<dbReference type="GO" id="GO:0005615">
    <property type="term" value="C:extracellular space"/>
    <property type="evidence" value="ECO:0007669"/>
    <property type="project" value="TreeGrafter"/>
</dbReference>
<evidence type="ECO:0000256" key="7">
    <source>
        <dbReference type="ARBA" id="ARBA00022989"/>
    </source>
</evidence>
<feature type="compositionally biased region" description="Polar residues" evidence="10">
    <location>
        <begin position="1444"/>
        <end position="1453"/>
    </location>
</feature>
<feature type="domain" description="LRRCT" evidence="13">
    <location>
        <begin position="1024"/>
        <end position="1075"/>
    </location>
</feature>
<dbReference type="InterPro" id="IPR001611">
    <property type="entry name" value="Leu-rich_rpt"/>
</dbReference>
<dbReference type="Proteomes" id="UP000515135">
    <property type="component" value="Unplaced"/>
</dbReference>
<dbReference type="PANTHER" id="PTHR45712:SF31">
    <property type="entry name" value="PODOCAN"/>
    <property type="match status" value="1"/>
</dbReference>
<accession>A0A6P4YX02</accession>
<evidence type="ECO:0000256" key="6">
    <source>
        <dbReference type="ARBA" id="ARBA00022737"/>
    </source>
</evidence>
<keyword evidence="3" id="KW-0433">Leucine-rich repeat</keyword>
<dbReference type="GO" id="GO:0005886">
    <property type="term" value="C:plasma membrane"/>
    <property type="evidence" value="ECO:0007669"/>
    <property type="project" value="UniProtKB-SubCell"/>
</dbReference>
<gene>
    <name evidence="15" type="primary">LOC109477246</name>
</gene>
<keyword evidence="5 11" id="KW-0732">Signal</keyword>
<dbReference type="OrthoDB" id="676979at2759"/>
<evidence type="ECO:0000256" key="11">
    <source>
        <dbReference type="SAM" id="SignalP"/>
    </source>
</evidence>
<keyword evidence="6" id="KW-0677">Repeat</keyword>
<dbReference type="FunFam" id="3.80.10.10:FF:001438">
    <property type="entry name" value="Uncharacterized protein"/>
    <property type="match status" value="2"/>
</dbReference>
<feature type="domain" description="LRRNT" evidence="12">
    <location>
        <begin position="379"/>
        <end position="411"/>
    </location>
</feature>
<reference evidence="15" key="1">
    <citation type="submission" date="2025-08" db="UniProtKB">
        <authorList>
            <consortium name="RefSeq"/>
        </authorList>
    </citation>
    <scope>IDENTIFICATION</scope>
    <source>
        <tissue evidence="15">Gonad</tissue>
    </source>
</reference>
<dbReference type="GeneID" id="109477246"/>
<dbReference type="SMART" id="SM00013">
    <property type="entry name" value="LRRNT"/>
    <property type="match status" value="4"/>
</dbReference>
<feature type="domain" description="LRRCT" evidence="13">
    <location>
        <begin position="661"/>
        <end position="712"/>
    </location>
</feature>
<feature type="region of interest" description="Disordered" evidence="10">
    <location>
        <begin position="1305"/>
        <end position="1464"/>
    </location>
</feature>
<dbReference type="SMART" id="SM00364">
    <property type="entry name" value="LRR_BAC"/>
    <property type="match status" value="10"/>
</dbReference>
<dbReference type="SMART" id="SM00082">
    <property type="entry name" value="LRRCT"/>
    <property type="match status" value="3"/>
</dbReference>
<comment type="subcellular location">
    <subcellularLocation>
        <location evidence="1">Cell membrane</location>
    </subcellularLocation>
</comment>
<organism evidence="14 15">
    <name type="scientific">Branchiostoma belcheri</name>
    <name type="common">Amphioxus</name>
    <dbReference type="NCBI Taxonomy" id="7741"/>
    <lineage>
        <taxon>Eukaryota</taxon>
        <taxon>Metazoa</taxon>
        <taxon>Chordata</taxon>
        <taxon>Cephalochordata</taxon>
        <taxon>Leptocardii</taxon>
        <taxon>Amphioxiformes</taxon>
        <taxon>Branchiostomatidae</taxon>
        <taxon>Branchiostoma</taxon>
    </lineage>
</organism>
<evidence type="ECO:0000256" key="9">
    <source>
        <dbReference type="ARBA" id="ARBA00023180"/>
    </source>
</evidence>
<feature type="domain" description="LRRCT" evidence="13">
    <location>
        <begin position="310"/>
        <end position="361"/>
    </location>
</feature>
<evidence type="ECO:0000313" key="15">
    <source>
        <dbReference type="RefSeq" id="XP_019633885.1"/>
    </source>
</evidence>
<dbReference type="RefSeq" id="XP_019633885.1">
    <property type="nucleotide sequence ID" value="XM_019778326.1"/>
</dbReference>
<evidence type="ECO:0000256" key="8">
    <source>
        <dbReference type="ARBA" id="ARBA00023136"/>
    </source>
</evidence>
<evidence type="ECO:0000259" key="12">
    <source>
        <dbReference type="SMART" id="SM00013"/>
    </source>
</evidence>
<dbReference type="PANTHER" id="PTHR45712">
    <property type="entry name" value="AGAP008170-PA"/>
    <property type="match status" value="1"/>
</dbReference>
<evidence type="ECO:0000256" key="10">
    <source>
        <dbReference type="SAM" id="MobiDB-lite"/>
    </source>
</evidence>
<keyword evidence="2" id="KW-1003">Cell membrane</keyword>
<dbReference type="InterPro" id="IPR032675">
    <property type="entry name" value="LRR_dom_sf"/>
</dbReference>
<keyword evidence="7" id="KW-1133">Transmembrane helix</keyword>
<feature type="domain" description="LRRNT" evidence="12">
    <location>
        <begin position="26"/>
        <end position="59"/>
    </location>
</feature>
<feature type="domain" description="LRRNT" evidence="12">
    <location>
        <begin position="742"/>
        <end position="776"/>
    </location>
</feature>
<dbReference type="Gene3D" id="3.80.10.10">
    <property type="entry name" value="Ribonuclease Inhibitor"/>
    <property type="match status" value="8"/>
</dbReference>
<keyword evidence="4" id="KW-0812">Transmembrane</keyword>
<name>A0A6P4YX02_BRABE</name>
<dbReference type="InterPro" id="IPR000372">
    <property type="entry name" value="LRRNT"/>
</dbReference>
<dbReference type="Pfam" id="PF13855">
    <property type="entry name" value="LRR_8"/>
    <property type="match status" value="9"/>
</dbReference>
<keyword evidence="8" id="KW-0472">Membrane</keyword>
<dbReference type="PROSITE" id="PS51450">
    <property type="entry name" value="LRR"/>
    <property type="match status" value="6"/>
</dbReference>
<feature type="compositionally biased region" description="Polar residues" evidence="10">
    <location>
        <begin position="1398"/>
        <end position="1414"/>
    </location>
</feature>
<keyword evidence="14" id="KW-1185">Reference proteome</keyword>
<evidence type="ECO:0000256" key="4">
    <source>
        <dbReference type="ARBA" id="ARBA00022692"/>
    </source>
</evidence>
<feature type="chain" id="PRO_5027967971" evidence="11">
    <location>
        <begin position="27"/>
        <end position="1946"/>
    </location>
</feature>
<dbReference type="SMART" id="SM00365">
    <property type="entry name" value="LRR_SD22"/>
    <property type="match status" value="9"/>
</dbReference>
<feature type="compositionally biased region" description="Polar residues" evidence="10">
    <location>
        <begin position="1373"/>
        <end position="1391"/>
    </location>
</feature>
<proteinExistence type="predicted"/>